<protein>
    <recommendedName>
        <fullName evidence="2">Laminin G domain-containing protein</fullName>
    </recommendedName>
</protein>
<reference evidence="3 4" key="1">
    <citation type="journal article" date="2018" name="Proc. R. Soc. B">
        <title>A non-coding region near Follistatin controls head colour polymorphism in the Gouldian finch.</title>
        <authorList>
            <person name="Toomey M.B."/>
            <person name="Marques C.I."/>
            <person name="Andrade P."/>
            <person name="Araujo P.M."/>
            <person name="Sabatino S."/>
            <person name="Gazda M.A."/>
            <person name="Afonso S."/>
            <person name="Lopes R.J."/>
            <person name="Corbo J.C."/>
            <person name="Carneiro M."/>
        </authorList>
    </citation>
    <scope>NUCLEOTIDE SEQUENCE [LARGE SCALE GENOMIC DNA]</scope>
    <source>
        <strain evidence="3">Red01</strain>
        <tissue evidence="3">Muscle</tissue>
    </source>
</reference>
<proteinExistence type="predicted"/>
<feature type="domain" description="Laminin G" evidence="2">
    <location>
        <begin position="1"/>
        <end position="118"/>
    </location>
</feature>
<gene>
    <name evidence="3" type="ORF">DV515_00012856</name>
</gene>
<evidence type="ECO:0000259" key="2">
    <source>
        <dbReference type="PROSITE" id="PS50025"/>
    </source>
</evidence>
<dbReference type="SUPFAM" id="SSF49899">
    <property type="entry name" value="Concanavalin A-like lectins/glucanases"/>
    <property type="match status" value="1"/>
</dbReference>
<comment type="caution">
    <text evidence="3">The sequence shown here is derived from an EMBL/GenBank/DDBJ whole genome shotgun (WGS) entry which is preliminary data.</text>
</comment>
<comment type="caution">
    <text evidence="1">Lacks conserved residue(s) required for the propagation of feature annotation.</text>
</comment>
<dbReference type="EMBL" id="QUSF01000078">
    <property type="protein sequence ID" value="RLV95342.1"/>
    <property type="molecule type" value="Genomic_DNA"/>
</dbReference>
<dbReference type="AlphaFoldDB" id="A0A3L8S2G2"/>
<dbReference type="Pfam" id="PF02210">
    <property type="entry name" value="Laminin_G_2"/>
    <property type="match status" value="1"/>
</dbReference>
<organism evidence="3 4">
    <name type="scientific">Chloebia gouldiae</name>
    <name type="common">Gouldian finch</name>
    <name type="synonym">Erythrura gouldiae</name>
    <dbReference type="NCBI Taxonomy" id="44316"/>
    <lineage>
        <taxon>Eukaryota</taxon>
        <taxon>Metazoa</taxon>
        <taxon>Chordata</taxon>
        <taxon>Craniata</taxon>
        <taxon>Vertebrata</taxon>
        <taxon>Euteleostomi</taxon>
        <taxon>Archelosauria</taxon>
        <taxon>Archosauria</taxon>
        <taxon>Dinosauria</taxon>
        <taxon>Saurischia</taxon>
        <taxon>Theropoda</taxon>
        <taxon>Coelurosauria</taxon>
        <taxon>Aves</taxon>
        <taxon>Neognathae</taxon>
        <taxon>Neoaves</taxon>
        <taxon>Telluraves</taxon>
        <taxon>Australaves</taxon>
        <taxon>Passeriformes</taxon>
        <taxon>Passeroidea</taxon>
        <taxon>Passeridae</taxon>
        <taxon>Chloebia</taxon>
    </lineage>
</organism>
<dbReference type="InterPro" id="IPR001791">
    <property type="entry name" value="Laminin_G"/>
</dbReference>
<evidence type="ECO:0000313" key="3">
    <source>
        <dbReference type="EMBL" id="RLV95342.1"/>
    </source>
</evidence>
<name>A0A3L8S2G2_CHLGU</name>
<keyword evidence="4" id="KW-1185">Reference proteome</keyword>
<evidence type="ECO:0000256" key="1">
    <source>
        <dbReference type="PROSITE-ProRule" id="PRU00122"/>
    </source>
</evidence>
<evidence type="ECO:0000313" key="4">
    <source>
        <dbReference type="Proteomes" id="UP000276834"/>
    </source>
</evidence>
<dbReference type="InterPro" id="IPR013320">
    <property type="entry name" value="ConA-like_dom_sf"/>
</dbReference>
<dbReference type="PROSITE" id="PS50025">
    <property type="entry name" value="LAM_G_DOMAIN"/>
    <property type="match status" value="1"/>
</dbReference>
<accession>A0A3L8S2G2</accession>
<sequence>MAGPQRFVGSSRVVWNGLALPLSLPWPVRIMFRTRHPREVLLQAGAGGRLTLILQLTEGQVEAGAWQGGACLATLRLPQAKVNDGAWHHVELELRRGPGRNPSATLLLLTLDYGRHQV</sequence>
<dbReference type="Proteomes" id="UP000276834">
    <property type="component" value="Unassembled WGS sequence"/>
</dbReference>
<dbReference type="Gene3D" id="2.60.120.200">
    <property type="match status" value="1"/>
</dbReference>